<dbReference type="GO" id="GO:0031966">
    <property type="term" value="C:mitochondrial membrane"/>
    <property type="evidence" value="ECO:0007669"/>
    <property type="project" value="UniProtKB-SubCell"/>
</dbReference>
<comment type="subcellular location">
    <subcellularLocation>
        <location evidence="1">Mitochondrion membrane</location>
        <topology evidence="1">Multi-pass membrane protein</topology>
    </subcellularLocation>
</comment>
<evidence type="ECO:0000256" key="9">
    <source>
        <dbReference type="PROSITE-ProRule" id="PRU00282"/>
    </source>
</evidence>
<organism evidence="11 12">
    <name type="scientific">Pyrrhoderma noxium</name>
    <dbReference type="NCBI Taxonomy" id="2282107"/>
    <lineage>
        <taxon>Eukaryota</taxon>
        <taxon>Fungi</taxon>
        <taxon>Dikarya</taxon>
        <taxon>Basidiomycota</taxon>
        <taxon>Agaricomycotina</taxon>
        <taxon>Agaricomycetes</taxon>
        <taxon>Hymenochaetales</taxon>
        <taxon>Hymenochaetaceae</taxon>
        <taxon>Pyrrhoderma</taxon>
    </lineage>
</organism>
<dbReference type="SUPFAM" id="SSF103506">
    <property type="entry name" value="Mitochondrial carrier"/>
    <property type="match status" value="1"/>
</dbReference>
<keyword evidence="6" id="KW-1133">Transmembrane helix</keyword>
<comment type="caution">
    <text evidence="11">The sequence shown here is derived from an EMBL/GenBank/DDBJ whole genome shotgun (WGS) entry which is preliminary data.</text>
</comment>
<dbReference type="GO" id="GO:1990575">
    <property type="term" value="P:mitochondrial L-ornithine transmembrane transport"/>
    <property type="evidence" value="ECO:0007669"/>
    <property type="project" value="TreeGrafter"/>
</dbReference>
<reference evidence="11 12" key="1">
    <citation type="journal article" date="2017" name="Mol. Ecol.">
        <title>Comparative and population genomic landscape of Phellinus noxius: A hypervariable fungus causing root rot in trees.</title>
        <authorList>
            <person name="Chung C.L."/>
            <person name="Lee T.J."/>
            <person name="Akiba M."/>
            <person name="Lee H.H."/>
            <person name="Kuo T.H."/>
            <person name="Liu D."/>
            <person name="Ke H.M."/>
            <person name="Yokoi T."/>
            <person name="Roa M.B."/>
            <person name="Lu M.J."/>
            <person name="Chang Y.Y."/>
            <person name="Ann P.J."/>
            <person name="Tsai J.N."/>
            <person name="Chen C.Y."/>
            <person name="Tzean S.S."/>
            <person name="Ota Y."/>
            <person name="Hattori T."/>
            <person name="Sahashi N."/>
            <person name="Liou R.F."/>
            <person name="Kikuchi T."/>
            <person name="Tsai I.J."/>
        </authorList>
    </citation>
    <scope>NUCLEOTIDE SEQUENCE [LARGE SCALE GENOMIC DNA]</scope>
    <source>
        <strain evidence="11 12">FFPRI411160</strain>
    </source>
</reference>
<dbReference type="InterPro" id="IPR050567">
    <property type="entry name" value="Mitochondrial_Carrier"/>
</dbReference>
<feature type="repeat" description="Solcar" evidence="9">
    <location>
        <begin position="208"/>
        <end position="298"/>
    </location>
</feature>
<evidence type="ECO:0000256" key="6">
    <source>
        <dbReference type="ARBA" id="ARBA00022989"/>
    </source>
</evidence>
<keyword evidence="7" id="KW-0496">Mitochondrion</keyword>
<accession>A0A286UFR4</accession>
<evidence type="ECO:0000313" key="12">
    <source>
        <dbReference type="Proteomes" id="UP000217199"/>
    </source>
</evidence>
<evidence type="ECO:0000256" key="8">
    <source>
        <dbReference type="ARBA" id="ARBA00023136"/>
    </source>
</evidence>
<dbReference type="InterPro" id="IPR023395">
    <property type="entry name" value="MCP_dom_sf"/>
</dbReference>
<feature type="repeat" description="Solcar" evidence="9">
    <location>
        <begin position="7"/>
        <end position="92"/>
    </location>
</feature>
<keyword evidence="5" id="KW-0677">Repeat</keyword>
<keyword evidence="8 9" id="KW-0472">Membrane</keyword>
<gene>
    <name evidence="11" type="ORF">PNOK_0530400</name>
</gene>
<evidence type="ECO:0000256" key="7">
    <source>
        <dbReference type="ARBA" id="ARBA00023128"/>
    </source>
</evidence>
<dbReference type="AlphaFoldDB" id="A0A286UFR4"/>
<proteinExistence type="inferred from homology"/>
<dbReference type="PANTHER" id="PTHR45624:SF12">
    <property type="entry name" value="MITOCHONDRIAL ORNITHINE TRANSPORTER 1"/>
    <property type="match status" value="1"/>
</dbReference>
<sequence>MTENSTSKTIKDLVAGTAGGILQVLVGQPFDIVKVRMQTAPQGTYSGMLSCAGGILKKEGPLAFYKGTVSPLVGIGACVSIQFGALEYTKRALSQMNLRSGRGGPDGKELSAGQLIFAGSVAGVANSVVSGPVEHIRIRLQIQSTDNKIYSGPGDAVKKIVSKHGIAGLFKGQVATVTREAVGYGAYFWAYEKLMQRELRNGVRREDVSPFKAVLFGAAAGYALWACIYPIDMIKSRMQTDGFSPADGQKYKSTLDCVRTVWRTEGKNAFMRGLGPTLIRSPFANGATFLGFELASRALEHL</sequence>
<evidence type="ECO:0000256" key="2">
    <source>
        <dbReference type="ARBA" id="ARBA00006375"/>
    </source>
</evidence>
<dbReference type="GO" id="GO:0000064">
    <property type="term" value="F:L-ornithine transmembrane transporter activity"/>
    <property type="evidence" value="ECO:0007669"/>
    <property type="project" value="TreeGrafter"/>
</dbReference>
<comment type="similarity">
    <text evidence="2 10">Belongs to the mitochondrial carrier (TC 2.A.29) family.</text>
</comment>
<dbReference type="InterPro" id="IPR018108">
    <property type="entry name" value="MCP_transmembrane"/>
</dbReference>
<evidence type="ECO:0000256" key="10">
    <source>
        <dbReference type="RuleBase" id="RU000488"/>
    </source>
</evidence>
<dbReference type="Pfam" id="PF00153">
    <property type="entry name" value="Mito_carr"/>
    <property type="match status" value="3"/>
</dbReference>
<keyword evidence="4 9" id="KW-0812">Transmembrane</keyword>
<evidence type="ECO:0000256" key="1">
    <source>
        <dbReference type="ARBA" id="ARBA00004225"/>
    </source>
</evidence>
<name>A0A286UFR4_9AGAM</name>
<keyword evidence="12" id="KW-1185">Reference proteome</keyword>
<evidence type="ECO:0000256" key="5">
    <source>
        <dbReference type="ARBA" id="ARBA00022737"/>
    </source>
</evidence>
<dbReference type="FunCoup" id="A0A286UFR4">
    <property type="interactions" value="124"/>
</dbReference>
<feature type="repeat" description="Solcar" evidence="9">
    <location>
        <begin position="110"/>
        <end position="197"/>
    </location>
</feature>
<evidence type="ECO:0000313" key="11">
    <source>
        <dbReference type="EMBL" id="PAV18462.1"/>
    </source>
</evidence>
<dbReference type="EMBL" id="NBII01000005">
    <property type="protein sequence ID" value="PAV18462.1"/>
    <property type="molecule type" value="Genomic_DNA"/>
</dbReference>
<dbReference type="OrthoDB" id="409586at2759"/>
<dbReference type="PROSITE" id="PS50920">
    <property type="entry name" value="SOLCAR"/>
    <property type="match status" value="3"/>
</dbReference>
<keyword evidence="3 10" id="KW-0813">Transport</keyword>
<protein>
    <submittedName>
        <fullName evidence="11">Mitochondrial carrier</fullName>
    </submittedName>
</protein>
<dbReference type="InParanoid" id="A0A286UFR4"/>
<dbReference type="Gene3D" id="1.50.40.10">
    <property type="entry name" value="Mitochondrial carrier domain"/>
    <property type="match status" value="2"/>
</dbReference>
<evidence type="ECO:0000256" key="4">
    <source>
        <dbReference type="ARBA" id="ARBA00022692"/>
    </source>
</evidence>
<dbReference type="Proteomes" id="UP000217199">
    <property type="component" value="Unassembled WGS sequence"/>
</dbReference>
<dbReference type="STRING" id="2282107.A0A286UFR4"/>
<evidence type="ECO:0000256" key="3">
    <source>
        <dbReference type="ARBA" id="ARBA00022448"/>
    </source>
</evidence>
<dbReference type="PANTHER" id="PTHR45624">
    <property type="entry name" value="MITOCHONDRIAL BASIC AMINO ACIDS TRANSPORTER-RELATED"/>
    <property type="match status" value="1"/>
</dbReference>